<evidence type="ECO:0000259" key="1">
    <source>
        <dbReference type="PROSITE" id="PS51729"/>
    </source>
</evidence>
<reference evidence="2 3" key="1">
    <citation type="journal article" date="2020" name="Biotechnol. Biofuels">
        <title>New insights from the biogas microbiome by comprehensive genome-resolved metagenomics of nearly 1600 species originating from multiple anaerobic digesters.</title>
        <authorList>
            <person name="Campanaro S."/>
            <person name="Treu L."/>
            <person name="Rodriguez-R L.M."/>
            <person name="Kovalovszki A."/>
            <person name="Ziels R.M."/>
            <person name="Maus I."/>
            <person name="Zhu X."/>
            <person name="Kougias P.G."/>
            <person name="Basile A."/>
            <person name="Luo G."/>
            <person name="Schluter A."/>
            <person name="Konstantinidis K.T."/>
            <person name="Angelidaki I."/>
        </authorList>
    </citation>
    <scope>NUCLEOTIDE SEQUENCE [LARGE SCALE GENOMIC DNA]</scope>
    <source>
        <strain evidence="2">AS06rmzACSIP_235</strain>
    </source>
</reference>
<dbReference type="PANTHER" id="PTHR31435:SF10">
    <property type="entry name" value="BSR4717 PROTEIN"/>
    <property type="match status" value="1"/>
</dbReference>
<dbReference type="AlphaFoldDB" id="A0A847HET4"/>
<dbReference type="EMBL" id="JAAYYP010000390">
    <property type="protein sequence ID" value="NLF91804.1"/>
    <property type="molecule type" value="Genomic_DNA"/>
</dbReference>
<dbReference type="InterPro" id="IPR016181">
    <property type="entry name" value="Acyl_CoA_acyltransferase"/>
</dbReference>
<comment type="caution">
    <text evidence="2">The sequence shown here is derived from an EMBL/GenBank/DDBJ whole genome shotgun (WGS) entry which is preliminary data.</text>
</comment>
<dbReference type="InterPro" id="IPR045057">
    <property type="entry name" value="Gcn5-rel_NAT"/>
</dbReference>
<dbReference type="Pfam" id="PF14542">
    <property type="entry name" value="Acetyltransf_CG"/>
    <property type="match status" value="1"/>
</dbReference>
<proteinExistence type="predicted"/>
<evidence type="ECO:0000313" key="3">
    <source>
        <dbReference type="Proteomes" id="UP000523614"/>
    </source>
</evidence>
<sequence>MTRTPDRFTIDVDGANAGHTAYRDRAGDRIFHHTEIGEEFGGRGLAGQLVEAAVRETAEAGRTVVAVCPYVLKWLTENDPSGMTWRTPTPADLTWLKKELA</sequence>
<dbReference type="Proteomes" id="UP000523614">
    <property type="component" value="Unassembled WGS sequence"/>
</dbReference>
<organism evidence="2 3">
    <name type="scientific">Corynebacterium marinum</name>
    <dbReference type="NCBI Taxonomy" id="349751"/>
    <lineage>
        <taxon>Bacteria</taxon>
        <taxon>Bacillati</taxon>
        <taxon>Actinomycetota</taxon>
        <taxon>Actinomycetes</taxon>
        <taxon>Mycobacteriales</taxon>
        <taxon>Corynebacteriaceae</taxon>
        <taxon>Corynebacterium</taxon>
    </lineage>
</organism>
<evidence type="ECO:0000313" key="2">
    <source>
        <dbReference type="EMBL" id="NLF91804.1"/>
    </source>
</evidence>
<name>A0A847HET4_9CORY</name>
<dbReference type="SUPFAM" id="SSF55729">
    <property type="entry name" value="Acyl-CoA N-acyltransferases (Nat)"/>
    <property type="match status" value="1"/>
</dbReference>
<gene>
    <name evidence="2" type="ORF">GX570_10740</name>
</gene>
<dbReference type="PROSITE" id="PS51729">
    <property type="entry name" value="GNAT_YJDJ"/>
    <property type="match status" value="1"/>
</dbReference>
<dbReference type="PANTHER" id="PTHR31435">
    <property type="entry name" value="PROTEIN NATD1"/>
    <property type="match status" value="1"/>
</dbReference>
<protein>
    <submittedName>
        <fullName evidence="2">N-acetyltransferase</fullName>
    </submittedName>
</protein>
<dbReference type="InterPro" id="IPR031165">
    <property type="entry name" value="GNAT_YJDJ"/>
</dbReference>
<accession>A0A847HET4</accession>
<feature type="domain" description="N-acetyltransferase" evidence="1">
    <location>
        <begin position="1"/>
        <end position="87"/>
    </location>
</feature>
<dbReference type="GO" id="GO:0016740">
    <property type="term" value="F:transferase activity"/>
    <property type="evidence" value="ECO:0007669"/>
    <property type="project" value="UniProtKB-KW"/>
</dbReference>
<keyword evidence="2" id="KW-0808">Transferase</keyword>
<dbReference type="Gene3D" id="3.40.630.30">
    <property type="match status" value="1"/>
</dbReference>